<protein>
    <submittedName>
        <fullName evidence="2">DUF541 domain-containing protein</fullName>
    </submittedName>
</protein>
<dbReference type="Gene3D" id="3.30.70.2970">
    <property type="entry name" value="Protein of unknown function (DUF541), domain 2"/>
    <property type="match status" value="1"/>
</dbReference>
<dbReference type="Proteomes" id="UP000238356">
    <property type="component" value="Unassembled WGS sequence"/>
</dbReference>
<dbReference type="Pfam" id="PF04402">
    <property type="entry name" value="SIMPL"/>
    <property type="match status" value="1"/>
</dbReference>
<accession>A0A2S5ZX29</accession>
<proteinExistence type="predicted"/>
<gene>
    <name evidence="2" type="ORF">C5F51_31455</name>
</gene>
<keyword evidence="1" id="KW-0732">Signal</keyword>
<feature type="chain" id="PRO_5039145472" evidence="1">
    <location>
        <begin position="20"/>
        <end position="229"/>
    </location>
</feature>
<dbReference type="RefSeq" id="WP_063015219.1">
    <property type="nucleotide sequence ID" value="NZ_PSYZ01000027.1"/>
</dbReference>
<dbReference type="InterPro" id="IPR007497">
    <property type="entry name" value="SIMPL/DUF541"/>
</dbReference>
<dbReference type="EMBL" id="PSZD01000030">
    <property type="protein sequence ID" value="PPJ22412.1"/>
    <property type="molecule type" value="Genomic_DNA"/>
</dbReference>
<dbReference type="PROSITE" id="PS51257">
    <property type="entry name" value="PROKAR_LIPOPROTEIN"/>
    <property type="match status" value="1"/>
</dbReference>
<evidence type="ECO:0000313" key="2">
    <source>
        <dbReference type="EMBL" id="PPJ22412.1"/>
    </source>
</evidence>
<dbReference type="PANTHER" id="PTHR34387">
    <property type="entry name" value="SLR1258 PROTEIN"/>
    <property type="match status" value="1"/>
</dbReference>
<dbReference type="InterPro" id="IPR052022">
    <property type="entry name" value="26kDa_periplasmic_antigen"/>
</dbReference>
<keyword evidence="3" id="KW-1185">Reference proteome</keyword>
<evidence type="ECO:0000256" key="1">
    <source>
        <dbReference type="SAM" id="SignalP"/>
    </source>
</evidence>
<organism evidence="2 3">
    <name type="scientific">Nocardia nova</name>
    <dbReference type="NCBI Taxonomy" id="37330"/>
    <lineage>
        <taxon>Bacteria</taxon>
        <taxon>Bacillati</taxon>
        <taxon>Actinomycetota</taxon>
        <taxon>Actinomycetes</taxon>
        <taxon>Mycobacteriales</taxon>
        <taxon>Nocardiaceae</taxon>
        <taxon>Nocardia</taxon>
    </lineage>
</organism>
<comment type="caution">
    <text evidence="2">The sequence shown here is derived from an EMBL/GenBank/DDBJ whole genome shotgun (WGS) entry which is preliminary data.</text>
</comment>
<reference evidence="2 3" key="1">
    <citation type="submission" date="2018-02" db="EMBL/GenBank/DDBJ databases">
        <title>8 Nocardia nova and 1 Nocardia cyriacigeorgica strain used for evolution to TMP-SMX.</title>
        <authorList>
            <person name="Mehta H."/>
            <person name="Weng J."/>
            <person name="Shamoo Y."/>
        </authorList>
    </citation>
    <scope>NUCLEOTIDE SEQUENCE [LARGE SCALE GENOMIC DNA]</scope>
    <source>
        <strain evidence="2 3">BAA2227</strain>
    </source>
</reference>
<dbReference type="AlphaFoldDB" id="A0A2S5ZX29"/>
<dbReference type="GO" id="GO:0006974">
    <property type="term" value="P:DNA damage response"/>
    <property type="evidence" value="ECO:0007669"/>
    <property type="project" value="TreeGrafter"/>
</dbReference>
<dbReference type="Gene3D" id="3.30.110.170">
    <property type="entry name" value="Protein of unknown function (DUF541), domain 1"/>
    <property type="match status" value="1"/>
</dbReference>
<name>A0A2S5ZX29_9NOCA</name>
<evidence type="ECO:0000313" key="3">
    <source>
        <dbReference type="Proteomes" id="UP000238356"/>
    </source>
</evidence>
<feature type="signal peptide" evidence="1">
    <location>
        <begin position="1"/>
        <end position="19"/>
    </location>
</feature>
<dbReference type="PANTHER" id="PTHR34387:SF1">
    <property type="entry name" value="PERIPLASMIC IMMUNOGENIC PROTEIN"/>
    <property type="match status" value="1"/>
</dbReference>
<sequence>MRRMTGVLAVLVGTTVLLSGCGSSDSGTSREVTVVGTGQVRGAPDTLNADVGVEVTAPDVSTAIANANGKAAAITDAMVNAGATREDIRTTDVSVQPQYGPDHNVTGYTATNTVHVVVRDLSKASGVLASAVGAGGNDTRIRGVSFALDDNSKLLADARAGAFADAKARANQYAVLSGLKLKDVKTINETSSGESAPPQAKAQFATPDVPLEPGRQTVTFTVTVTWTMG</sequence>